<evidence type="ECO:0000256" key="11">
    <source>
        <dbReference type="ARBA" id="ARBA00022825"/>
    </source>
</evidence>
<dbReference type="CDD" id="cd10839">
    <property type="entry name" value="cpPDZ1_DegP-like"/>
    <property type="match status" value="1"/>
</dbReference>
<dbReference type="PRINTS" id="PR00834">
    <property type="entry name" value="PROTEASES2C"/>
</dbReference>
<feature type="compositionally biased region" description="Low complexity" evidence="14">
    <location>
        <begin position="95"/>
        <end position="115"/>
    </location>
</feature>
<dbReference type="SMART" id="SM00228">
    <property type="entry name" value="PDZ"/>
    <property type="match status" value="2"/>
</dbReference>
<dbReference type="SUPFAM" id="SSF50494">
    <property type="entry name" value="Trypsin-like serine proteases"/>
    <property type="match status" value="1"/>
</dbReference>
<evidence type="ECO:0000256" key="12">
    <source>
        <dbReference type="ARBA" id="ARBA00023016"/>
    </source>
</evidence>
<proteinExistence type="inferred from homology"/>
<dbReference type="SUPFAM" id="SSF50156">
    <property type="entry name" value="PDZ domain-like"/>
    <property type="match status" value="2"/>
</dbReference>
<comment type="similarity">
    <text evidence="3">Belongs to the peptidase S1C family.</text>
</comment>
<feature type="region of interest" description="Disordered" evidence="14">
    <location>
        <begin position="71"/>
        <end position="120"/>
    </location>
</feature>
<dbReference type="RefSeq" id="WP_071072155.1">
    <property type="nucleotide sequence ID" value="NZ_CP017755.1"/>
</dbReference>
<dbReference type="Pfam" id="PF13365">
    <property type="entry name" value="Trypsin_2"/>
    <property type="match status" value="1"/>
</dbReference>
<keyword evidence="8" id="KW-0677">Repeat</keyword>
<keyword evidence="7" id="KW-0732">Signal</keyword>
<dbReference type="Proteomes" id="UP000177515">
    <property type="component" value="Chromosome 2"/>
</dbReference>
<dbReference type="PANTHER" id="PTHR22939">
    <property type="entry name" value="SERINE PROTEASE FAMILY S1C HTRA-RELATED"/>
    <property type="match status" value="1"/>
</dbReference>
<dbReference type="InterPro" id="IPR009003">
    <property type="entry name" value="Peptidase_S1_PA"/>
</dbReference>
<evidence type="ECO:0000256" key="7">
    <source>
        <dbReference type="ARBA" id="ARBA00022729"/>
    </source>
</evidence>
<dbReference type="Gene3D" id="2.40.10.120">
    <property type="match status" value="1"/>
</dbReference>
<keyword evidence="17" id="KW-1185">Reference proteome</keyword>
<dbReference type="InterPro" id="IPR011782">
    <property type="entry name" value="Pept_S1C_Do"/>
</dbReference>
<reference evidence="16 17" key="1">
    <citation type="submission" date="2016-10" db="EMBL/GenBank/DDBJ databases">
        <title>Complete genome sequences of three Cupriavidus strains isolated from various Malaysian environments.</title>
        <authorList>
            <person name="Abdullah A.A.-A."/>
            <person name="Shafie N.A.H."/>
            <person name="Lau N.S."/>
        </authorList>
    </citation>
    <scope>NUCLEOTIDE SEQUENCE [LARGE SCALE GENOMIC DNA]</scope>
    <source>
        <strain evidence="16 17">USMAA1020</strain>
    </source>
</reference>
<dbReference type="EC" id="3.4.21.107" evidence="4"/>
<dbReference type="EMBL" id="CP017755">
    <property type="protein sequence ID" value="AOZ09573.1"/>
    <property type="molecule type" value="Genomic_DNA"/>
</dbReference>
<keyword evidence="9" id="KW-0574">Periplasm</keyword>
<evidence type="ECO:0000313" key="17">
    <source>
        <dbReference type="Proteomes" id="UP000177515"/>
    </source>
</evidence>
<evidence type="ECO:0000256" key="2">
    <source>
        <dbReference type="ARBA" id="ARBA00004418"/>
    </source>
</evidence>
<evidence type="ECO:0000256" key="1">
    <source>
        <dbReference type="ARBA" id="ARBA00001772"/>
    </source>
</evidence>
<keyword evidence="10" id="KW-0378">Hydrolase</keyword>
<feature type="domain" description="PDZ" evidence="15">
    <location>
        <begin position="285"/>
        <end position="350"/>
    </location>
</feature>
<gene>
    <name evidence="16" type="ORF">BKK80_27955</name>
</gene>
<comment type="catalytic activity">
    <reaction evidence="1">
        <text>Acts on substrates that are at least partially unfolded. The cleavage site P1 residue is normally between a pair of hydrophobic residues, such as Val-|-Val.</text>
        <dbReference type="EC" id="3.4.21.107"/>
    </reaction>
</comment>
<feature type="domain" description="PDZ" evidence="15">
    <location>
        <begin position="390"/>
        <end position="477"/>
    </location>
</feature>
<evidence type="ECO:0000259" key="15">
    <source>
        <dbReference type="PROSITE" id="PS50106"/>
    </source>
</evidence>
<dbReference type="InterPro" id="IPR001478">
    <property type="entry name" value="PDZ"/>
</dbReference>
<protein>
    <recommendedName>
        <fullName evidence="5">Probable periplasmic serine endoprotease DegP-like</fullName>
        <ecNumber evidence="4">3.4.21.107</ecNumber>
    </recommendedName>
    <alternativeName>
        <fullName evidence="13">Protease Do</fullName>
    </alternativeName>
</protein>
<dbReference type="Pfam" id="PF17820">
    <property type="entry name" value="PDZ_6"/>
    <property type="match status" value="1"/>
</dbReference>
<comment type="subcellular location">
    <subcellularLocation>
        <location evidence="2">Periplasm</location>
    </subcellularLocation>
</comment>
<evidence type="ECO:0000256" key="10">
    <source>
        <dbReference type="ARBA" id="ARBA00022801"/>
    </source>
</evidence>
<dbReference type="PROSITE" id="PS50106">
    <property type="entry name" value="PDZ"/>
    <property type="match status" value="2"/>
</dbReference>
<evidence type="ECO:0000256" key="4">
    <source>
        <dbReference type="ARBA" id="ARBA00013035"/>
    </source>
</evidence>
<evidence type="ECO:0000256" key="14">
    <source>
        <dbReference type="SAM" id="MobiDB-lite"/>
    </source>
</evidence>
<evidence type="ECO:0000256" key="3">
    <source>
        <dbReference type="ARBA" id="ARBA00010541"/>
    </source>
</evidence>
<evidence type="ECO:0000256" key="8">
    <source>
        <dbReference type="ARBA" id="ARBA00022737"/>
    </source>
</evidence>
<dbReference type="PANTHER" id="PTHR22939:SF130">
    <property type="entry name" value="PERIPLASMIC SERINE ENDOPROTEASE DEGP-LIKE-RELATED"/>
    <property type="match status" value="1"/>
</dbReference>
<dbReference type="InterPro" id="IPR036034">
    <property type="entry name" value="PDZ_sf"/>
</dbReference>
<sequence length="487" mass="50044">MIRPAFVRYASAAAALSVAVGGVAYLRHEPALPAAASAQSGSPARGPGAPLDFSAIVEQYGPAVVNISVTSQGKADDDDAQDTQDGPASGNSNDPFNQFFRRFGPPQRPPGQDQPSFVQGQGSGFIVSADGLVLTNAHLVANAQDVTVKLIDRREFKAKVVGVDSPSDVAVLRIDATGLPTVKLGDASRVRVGEPVLAIGSPYGFENTVTAGIVSAKSRSLPEENYVPFIQTDAAVNPGSSGGPLFNQYGEVIGINSQIYSETGGYQGLSFAIPIDIATRVENELIAHGSVTRGHIGLAVQEVSQALAQSFGLPRPAGALVNMVDADSPAAKAGVQAGDVIVQLGERTIEHSADLPEQVADIAPGTRTTLKLYRKGKALNLPIEIGKLTEVAAPAMPGSGSSLGITVRPLTPGERRQGGLDSGLVVEQAAGAAAQAGIEAGDVILALNGTPVASGAQLRELAAQAGKRVALLIQRGGTRIFVPLEPD</sequence>
<evidence type="ECO:0000256" key="13">
    <source>
        <dbReference type="ARBA" id="ARBA00032850"/>
    </source>
</evidence>
<evidence type="ECO:0000313" key="16">
    <source>
        <dbReference type="EMBL" id="AOZ09573.1"/>
    </source>
</evidence>
<organism evidence="16 17">
    <name type="scientific">Cupriavidus malaysiensis</name>
    <dbReference type="NCBI Taxonomy" id="367825"/>
    <lineage>
        <taxon>Bacteria</taxon>
        <taxon>Pseudomonadati</taxon>
        <taxon>Pseudomonadota</taxon>
        <taxon>Betaproteobacteria</taxon>
        <taxon>Burkholderiales</taxon>
        <taxon>Burkholderiaceae</taxon>
        <taxon>Cupriavidus</taxon>
    </lineage>
</organism>
<evidence type="ECO:0000256" key="5">
    <source>
        <dbReference type="ARBA" id="ARBA00013958"/>
    </source>
</evidence>
<evidence type="ECO:0000256" key="9">
    <source>
        <dbReference type="ARBA" id="ARBA00022764"/>
    </source>
</evidence>
<dbReference type="NCBIfam" id="TIGR02037">
    <property type="entry name" value="degP_htrA_DO"/>
    <property type="match status" value="1"/>
</dbReference>
<name>A0ABN4TRA6_9BURK</name>
<dbReference type="InterPro" id="IPR041489">
    <property type="entry name" value="PDZ_6"/>
</dbReference>
<evidence type="ECO:0000256" key="6">
    <source>
        <dbReference type="ARBA" id="ARBA00022670"/>
    </source>
</evidence>
<dbReference type="Gene3D" id="2.30.42.10">
    <property type="match status" value="2"/>
</dbReference>
<accession>A0ABN4TRA6</accession>
<keyword evidence="12" id="KW-0346">Stress response</keyword>
<dbReference type="InterPro" id="IPR001940">
    <property type="entry name" value="Peptidase_S1C"/>
</dbReference>
<dbReference type="Pfam" id="PF13180">
    <property type="entry name" value="PDZ_2"/>
    <property type="match status" value="1"/>
</dbReference>
<keyword evidence="6" id="KW-0645">Protease</keyword>
<keyword evidence="11" id="KW-0720">Serine protease</keyword>